<evidence type="ECO:0000313" key="4">
    <source>
        <dbReference type="Proteomes" id="UP000199230"/>
    </source>
</evidence>
<organism evidence="3 4">
    <name type="scientific">Tindallia californiensis</name>
    <dbReference type="NCBI Taxonomy" id="159292"/>
    <lineage>
        <taxon>Bacteria</taxon>
        <taxon>Bacillati</taxon>
        <taxon>Bacillota</taxon>
        <taxon>Clostridia</taxon>
        <taxon>Peptostreptococcales</taxon>
        <taxon>Tindalliaceae</taxon>
        <taxon>Tindallia</taxon>
    </lineage>
</organism>
<dbReference type="RefSeq" id="WP_093314893.1">
    <property type="nucleotide sequence ID" value="NZ_FNPV01000009.1"/>
</dbReference>
<evidence type="ECO:0000313" key="3">
    <source>
        <dbReference type="EMBL" id="SDZ12747.1"/>
    </source>
</evidence>
<gene>
    <name evidence="3" type="ORF">SAMN05192546_10983</name>
</gene>
<feature type="transmembrane region" description="Helical" evidence="1">
    <location>
        <begin position="94"/>
        <end position="111"/>
    </location>
</feature>
<keyword evidence="1" id="KW-0472">Membrane</keyword>
<dbReference type="OrthoDB" id="1952661at2"/>
<keyword evidence="1" id="KW-0812">Transmembrane</keyword>
<feature type="transmembrane region" description="Helical" evidence="1">
    <location>
        <begin position="70"/>
        <end position="88"/>
    </location>
</feature>
<evidence type="ECO:0000259" key="2">
    <source>
        <dbReference type="Pfam" id="PF07331"/>
    </source>
</evidence>
<protein>
    <submittedName>
        <fullName evidence="3">Tripartite tricarboxylate transporter TctB family protein</fullName>
    </submittedName>
</protein>
<feature type="domain" description="DUF1468" evidence="2">
    <location>
        <begin position="5"/>
        <end position="150"/>
    </location>
</feature>
<dbReference type="EMBL" id="FNPV01000009">
    <property type="protein sequence ID" value="SDZ12747.1"/>
    <property type="molecule type" value="Genomic_DNA"/>
</dbReference>
<keyword evidence="1" id="KW-1133">Transmembrane helix</keyword>
<feature type="transmembrane region" description="Helical" evidence="1">
    <location>
        <begin position="32"/>
        <end position="49"/>
    </location>
</feature>
<reference evidence="3 4" key="1">
    <citation type="submission" date="2016-10" db="EMBL/GenBank/DDBJ databases">
        <authorList>
            <person name="de Groot N.N."/>
        </authorList>
    </citation>
    <scope>NUCLEOTIDE SEQUENCE [LARGE SCALE GENOMIC DNA]</scope>
    <source>
        <strain evidence="3 4">APO</strain>
    </source>
</reference>
<proteinExistence type="predicted"/>
<accession>A0A1H3QHA0</accession>
<evidence type="ECO:0000256" key="1">
    <source>
        <dbReference type="SAM" id="Phobius"/>
    </source>
</evidence>
<feature type="transmembrane region" description="Helical" evidence="1">
    <location>
        <begin position="123"/>
        <end position="145"/>
    </location>
</feature>
<dbReference type="Proteomes" id="UP000199230">
    <property type="component" value="Unassembled WGS sequence"/>
</dbReference>
<keyword evidence="4" id="KW-1185">Reference proteome</keyword>
<dbReference type="InterPro" id="IPR009936">
    <property type="entry name" value="DUF1468"/>
</dbReference>
<dbReference type="STRING" id="159292.SAMN05192546_10983"/>
<dbReference type="Pfam" id="PF07331">
    <property type="entry name" value="TctB"/>
    <property type="match status" value="1"/>
</dbReference>
<dbReference type="AlphaFoldDB" id="A0A1H3QHA0"/>
<name>A0A1H3QHA0_9FIRM</name>
<sequence>MITNILLGVAGVVFSMIAYTQLESLPAQSAMFPRMTIIGMGAAGLLLIIDTLWKYRKGSFKSETTLTKETLIFQILIPAAMLFVTYFMLRAVGFYISSFFLVVVVFLYQTYRAGGVYPRRRQIVKSLGVGGLITGTMYVIFTLLLRLPVPNGSLF</sequence>